<evidence type="ECO:0000313" key="1">
    <source>
        <dbReference type="EMBL" id="NEN23714.1"/>
    </source>
</evidence>
<evidence type="ECO:0000313" key="2">
    <source>
        <dbReference type="Proteomes" id="UP000486602"/>
    </source>
</evidence>
<sequence>MEFKYYIDKEQKIVVRSFHGEVSLESLEKSLAVVWVDPDYSPLYSGVADFRDSKLLFSKVMLYKIIKTVSDNSMSLQGRVAILVSEPLSAAMATIYGEQLRNMSQVEIFCYTSVAAKFLEVDTNILDCLSDVKPIYVE</sequence>
<proteinExistence type="predicted"/>
<name>A0A7K3WQE3_9FLAO</name>
<gene>
    <name evidence="1" type="ORF">G3O08_09400</name>
</gene>
<dbReference type="Proteomes" id="UP000486602">
    <property type="component" value="Unassembled WGS sequence"/>
</dbReference>
<comment type="caution">
    <text evidence="1">The sequence shown here is derived from an EMBL/GenBank/DDBJ whole genome shotgun (WGS) entry which is preliminary data.</text>
</comment>
<accession>A0A7K3WQE3</accession>
<dbReference type="AlphaFoldDB" id="A0A7K3WQE3"/>
<keyword evidence="2" id="KW-1185">Reference proteome</keyword>
<dbReference type="EMBL" id="JAAGVY010000014">
    <property type="protein sequence ID" value="NEN23714.1"/>
    <property type="molecule type" value="Genomic_DNA"/>
</dbReference>
<organism evidence="1 2">
    <name type="scientific">Cryomorpha ignava</name>
    <dbReference type="NCBI Taxonomy" id="101383"/>
    <lineage>
        <taxon>Bacteria</taxon>
        <taxon>Pseudomonadati</taxon>
        <taxon>Bacteroidota</taxon>
        <taxon>Flavobacteriia</taxon>
        <taxon>Flavobacteriales</taxon>
        <taxon>Cryomorphaceae</taxon>
        <taxon>Cryomorpha</taxon>
    </lineage>
</organism>
<dbReference type="RefSeq" id="WP_163285109.1">
    <property type="nucleotide sequence ID" value="NZ_JAAGVY010000014.1"/>
</dbReference>
<protein>
    <submittedName>
        <fullName evidence="1">Uncharacterized protein</fullName>
    </submittedName>
</protein>
<reference evidence="1 2" key="1">
    <citation type="submission" date="2020-02" db="EMBL/GenBank/DDBJ databases">
        <title>Out from the shadows clarifying the taxonomy of the family Cryomorphaceae and related taxa by utilizing the GTDB taxonomic framework.</title>
        <authorList>
            <person name="Bowman J.P."/>
        </authorList>
    </citation>
    <scope>NUCLEOTIDE SEQUENCE [LARGE SCALE GENOMIC DNA]</scope>
    <source>
        <strain evidence="1 2">QSSC 1-22</strain>
    </source>
</reference>